<dbReference type="RefSeq" id="WP_157298831.1">
    <property type="nucleotide sequence ID" value="NZ_BAAAZB010000005.1"/>
</dbReference>
<protein>
    <submittedName>
        <fullName evidence="1">Uncharacterized protein</fullName>
    </submittedName>
</protein>
<keyword evidence="2" id="KW-1185">Reference proteome</keyword>
<sequence length="167" mass="18911">MGEILEEVKLWNTPIIGAYLLWRFSTGYCSTHPSGDAPVGLLHFIATAILTSPKLSGPISNKRANLQSYIRSFEDSKNSDILLSIHDRIKDKMAYTMKAIDIAVSRELLFWDFETAKLYPKNNLRKASRGNALRNSHEQNGNKAEILGKWFGKHNLADIAQYLKIVF</sequence>
<dbReference type="AlphaFoldDB" id="A0A6N8J4N1"/>
<accession>A0A6N8J4N1</accession>
<organism evidence="1 2">
    <name type="scientific">Chitinophaga oryziterrae</name>
    <dbReference type="NCBI Taxonomy" id="1031224"/>
    <lineage>
        <taxon>Bacteria</taxon>
        <taxon>Pseudomonadati</taxon>
        <taxon>Bacteroidota</taxon>
        <taxon>Chitinophagia</taxon>
        <taxon>Chitinophagales</taxon>
        <taxon>Chitinophagaceae</taxon>
        <taxon>Chitinophaga</taxon>
    </lineage>
</organism>
<dbReference type="EMBL" id="WRXO01000001">
    <property type="protein sequence ID" value="MVT40205.1"/>
    <property type="molecule type" value="Genomic_DNA"/>
</dbReference>
<gene>
    <name evidence="1" type="ORF">GO495_06405</name>
</gene>
<dbReference type="Proteomes" id="UP000468388">
    <property type="component" value="Unassembled WGS sequence"/>
</dbReference>
<dbReference type="Pfam" id="PF20131">
    <property type="entry name" value="MC3"/>
    <property type="match status" value="1"/>
</dbReference>
<dbReference type="OrthoDB" id="6957938at2"/>
<evidence type="ECO:0000313" key="2">
    <source>
        <dbReference type="Proteomes" id="UP000468388"/>
    </source>
</evidence>
<comment type="caution">
    <text evidence="1">The sequence shown here is derived from an EMBL/GenBank/DDBJ whole genome shotgun (WGS) entry which is preliminary data.</text>
</comment>
<dbReference type="InterPro" id="IPR045390">
    <property type="entry name" value="ABC-3C_MC3"/>
</dbReference>
<name>A0A6N8J4N1_9BACT</name>
<reference evidence="1 2" key="1">
    <citation type="submission" date="2019-12" db="EMBL/GenBank/DDBJ databases">
        <title>The draft genomic sequence of strain Chitinophaga oryziterrae JCM 16595.</title>
        <authorList>
            <person name="Zhang X."/>
        </authorList>
    </citation>
    <scope>NUCLEOTIDE SEQUENCE [LARGE SCALE GENOMIC DNA]</scope>
    <source>
        <strain evidence="1 2">JCM 16595</strain>
    </source>
</reference>
<proteinExistence type="predicted"/>
<evidence type="ECO:0000313" key="1">
    <source>
        <dbReference type="EMBL" id="MVT40205.1"/>
    </source>
</evidence>